<dbReference type="KEGG" id="bvz:BRAD3257_3483"/>
<evidence type="ECO:0000313" key="2">
    <source>
        <dbReference type="Proteomes" id="UP000246085"/>
    </source>
</evidence>
<sequence>MPNLLCRSACRGWLDPCPGSHPETMRSHERYVTQTDNPSQAQKFNKLLKFNALAADMTPC</sequence>
<evidence type="ECO:0000313" key="1">
    <source>
        <dbReference type="EMBL" id="SPP94509.1"/>
    </source>
</evidence>
<protein>
    <submittedName>
        <fullName evidence="1">Uncharacterized protein</fullName>
    </submittedName>
</protein>
<name>A0A2U3PZI3_9BRAD</name>
<accession>A0A2U3PZI3</accession>
<dbReference type="EMBL" id="LS398110">
    <property type="protein sequence ID" value="SPP94509.1"/>
    <property type="molecule type" value="Genomic_DNA"/>
</dbReference>
<dbReference type="AlphaFoldDB" id="A0A2U3PZI3"/>
<proteinExistence type="predicted"/>
<reference evidence="1 2" key="1">
    <citation type="submission" date="2018-03" db="EMBL/GenBank/DDBJ databases">
        <authorList>
            <person name="Gully D."/>
        </authorList>
    </citation>
    <scope>NUCLEOTIDE SEQUENCE [LARGE SCALE GENOMIC DNA]</scope>
    <source>
        <strain evidence="1">ORS3257</strain>
    </source>
</reference>
<dbReference type="Proteomes" id="UP000246085">
    <property type="component" value="Chromosome BRAD3257"/>
</dbReference>
<organism evidence="1 2">
    <name type="scientific">Bradyrhizobium vignae</name>
    <dbReference type="NCBI Taxonomy" id="1549949"/>
    <lineage>
        <taxon>Bacteria</taxon>
        <taxon>Pseudomonadati</taxon>
        <taxon>Pseudomonadota</taxon>
        <taxon>Alphaproteobacteria</taxon>
        <taxon>Hyphomicrobiales</taxon>
        <taxon>Nitrobacteraceae</taxon>
        <taxon>Bradyrhizobium</taxon>
    </lineage>
</organism>
<gene>
    <name evidence="1" type="ORF">BRAD3257_3483</name>
</gene>